<dbReference type="InterPro" id="IPR005844">
    <property type="entry name" value="A-D-PHexomutase_a/b/a-I"/>
</dbReference>
<dbReference type="EMBL" id="BMHH01000014">
    <property type="protein sequence ID" value="GGB01845.1"/>
    <property type="molecule type" value="Genomic_DNA"/>
</dbReference>
<accession>A0A916SKF4</accession>
<keyword evidence="5 7" id="KW-0460">Magnesium</keyword>
<dbReference type="PROSITE" id="PS00710">
    <property type="entry name" value="PGM_PMM"/>
    <property type="match status" value="1"/>
</dbReference>
<dbReference type="Proteomes" id="UP000646478">
    <property type="component" value="Unassembled WGS sequence"/>
</dbReference>
<dbReference type="Pfam" id="PF02879">
    <property type="entry name" value="PGM_PMM_II"/>
    <property type="match status" value="1"/>
</dbReference>
<dbReference type="GO" id="GO:0005975">
    <property type="term" value="P:carbohydrate metabolic process"/>
    <property type="evidence" value="ECO:0007669"/>
    <property type="project" value="InterPro"/>
</dbReference>
<evidence type="ECO:0000256" key="1">
    <source>
        <dbReference type="ARBA" id="ARBA00001946"/>
    </source>
</evidence>
<keyword evidence="13" id="KW-1185">Reference proteome</keyword>
<dbReference type="AlphaFoldDB" id="A0A916SKF4"/>
<dbReference type="GO" id="GO:0006048">
    <property type="term" value="P:UDP-N-acetylglucosamine biosynthetic process"/>
    <property type="evidence" value="ECO:0007669"/>
    <property type="project" value="TreeGrafter"/>
</dbReference>
<sequence length="475" mass="50792">MSGLKFGTSGLRGLVTELSDDVCAAYTVGFLRHLKDCHALPEKGLLLVGHDLRASSPRIAAACMSAAKAFGMCVENCGALPTPALALRALELRVPAIMVTGSHIPADRNGLKFYRPDGEIDKADEAGILAHLDPHQRVSAAGSNVDVSNKALRAYVERYASFFPADMLAGKRIGVYQHSSVARDMLIEISEMLGVEAIPMWRSDVFVPVDTEALRPEDIAFAKEGCRAIKVDALVSTDGDADRPLIADENGDFLRGDMVGLLTARFLGADAVVTPVTSNTSIEECGFFERVYRTRVGSPYVIEGMERARAEGCRRIVGFEANGGVLLGSAVEMEGRTVAALPTRDAMLPVLSVLGAAAKEGVSLSQLVAQLPARHTGSGRLEHIPAEKSAAFLKSLEDDHAVQEFFADVGSVRDSDRIDGTRIVLESGELVHYRASGNAPELRCYTEAGSRERAAELLSWGLERAARALGGSILS</sequence>
<dbReference type="RefSeq" id="WP_188825246.1">
    <property type="nucleotide sequence ID" value="NZ_BMHH01000014.1"/>
</dbReference>
<evidence type="ECO:0000256" key="5">
    <source>
        <dbReference type="ARBA" id="ARBA00022842"/>
    </source>
</evidence>
<name>A0A916SKF4_9HYPH</name>
<dbReference type="GO" id="GO:0008966">
    <property type="term" value="F:phosphoglucosamine mutase activity"/>
    <property type="evidence" value="ECO:0007669"/>
    <property type="project" value="TreeGrafter"/>
</dbReference>
<protein>
    <submittedName>
        <fullName evidence="12">Phosphomannomutase</fullName>
    </submittedName>
</protein>
<dbReference type="Pfam" id="PF02878">
    <property type="entry name" value="PGM_PMM_I"/>
    <property type="match status" value="1"/>
</dbReference>
<dbReference type="PANTHER" id="PTHR42946">
    <property type="entry name" value="PHOSPHOHEXOSE MUTASE"/>
    <property type="match status" value="1"/>
</dbReference>
<feature type="domain" description="Alpha-D-phosphohexomutase alpha/beta/alpha" evidence="9">
    <location>
        <begin position="4"/>
        <end position="132"/>
    </location>
</feature>
<keyword evidence="4 7" id="KW-0479">Metal-binding</keyword>
<evidence type="ECO:0000256" key="7">
    <source>
        <dbReference type="RuleBase" id="RU004326"/>
    </source>
</evidence>
<reference evidence="12" key="2">
    <citation type="submission" date="2020-09" db="EMBL/GenBank/DDBJ databases">
        <authorList>
            <person name="Sun Q."/>
            <person name="Zhou Y."/>
        </authorList>
    </citation>
    <scope>NUCLEOTIDE SEQUENCE</scope>
    <source>
        <strain evidence="12">CGMCC 1.15082</strain>
    </source>
</reference>
<reference evidence="12" key="1">
    <citation type="journal article" date="2014" name="Int. J. Syst. Evol. Microbiol.">
        <title>Complete genome sequence of Corynebacterium casei LMG S-19264T (=DSM 44701T), isolated from a smear-ripened cheese.</title>
        <authorList>
            <consortium name="US DOE Joint Genome Institute (JGI-PGF)"/>
            <person name="Walter F."/>
            <person name="Albersmeier A."/>
            <person name="Kalinowski J."/>
            <person name="Ruckert C."/>
        </authorList>
    </citation>
    <scope>NUCLEOTIDE SEQUENCE</scope>
    <source>
        <strain evidence="12">CGMCC 1.15082</strain>
    </source>
</reference>
<proteinExistence type="inferred from homology"/>
<dbReference type="CDD" id="cd03088">
    <property type="entry name" value="ManB"/>
    <property type="match status" value="1"/>
</dbReference>
<comment type="cofactor">
    <cofactor evidence="1">
        <name>Mg(2+)</name>
        <dbReference type="ChEBI" id="CHEBI:18420"/>
    </cofactor>
</comment>
<feature type="domain" description="Alpha-D-phosphohexomutase C-terminal" evidence="8">
    <location>
        <begin position="408"/>
        <end position="457"/>
    </location>
</feature>
<dbReference type="SUPFAM" id="SSF53738">
    <property type="entry name" value="Phosphoglucomutase, first 3 domains"/>
    <property type="match status" value="3"/>
</dbReference>
<dbReference type="Pfam" id="PF00408">
    <property type="entry name" value="PGM_PMM_IV"/>
    <property type="match status" value="1"/>
</dbReference>
<dbReference type="Gene3D" id="3.40.120.10">
    <property type="entry name" value="Alpha-D-Glucose-1,6-Bisphosphate, subunit A, domain 3"/>
    <property type="match status" value="3"/>
</dbReference>
<keyword evidence="6" id="KW-0413">Isomerase</keyword>
<dbReference type="Gene3D" id="3.30.310.50">
    <property type="entry name" value="Alpha-D-phosphohexomutase, C-terminal domain"/>
    <property type="match status" value="1"/>
</dbReference>
<dbReference type="InterPro" id="IPR005846">
    <property type="entry name" value="A-D-PHexomutase_a/b/a-III"/>
</dbReference>
<dbReference type="PANTHER" id="PTHR42946:SF1">
    <property type="entry name" value="PHOSPHOGLUCOMUTASE (ALPHA-D-GLUCOSE-1,6-BISPHOSPHATE-DEPENDENT)"/>
    <property type="match status" value="1"/>
</dbReference>
<evidence type="ECO:0000259" key="8">
    <source>
        <dbReference type="Pfam" id="PF00408"/>
    </source>
</evidence>
<dbReference type="GO" id="GO:0000287">
    <property type="term" value="F:magnesium ion binding"/>
    <property type="evidence" value="ECO:0007669"/>
    <property type="project" value="InterPro"/>
</dbReference>
<evidence type="ECO:0000313" key="12">
    <source>
        <dbReference type="EMBL" id="GGB01845.1"/>
    </source>
</evidence>
<dbReference type="GO" id="GO:0005829">
    <property type="term" value="C:cytosol"/>
    <property type="evidence" value="ECO:0007669"/>
    <property type="project" value="TreeGrafter"/>
</dbReference>
<evidence type="ECO:0000256" key="3">
    <source>
        <dbReference type="ARBA" id="ARBA00022553"/>
    </source>
</evidence>
<feature type="domain" description="Alpha-D-phosphohexomutase alpha/beta/alpha" evidence="10">
    <location>
        <begin position="154"/>
        <end position="251"/>
    </location>
</feature>
<organism evidence="12 13">
    <name type="scientific">Brucella endophytica</name>
    <dbReference type="NCBI Taxonomy" id="1963359"/>
    <lineage>
        <taxon>Bacteria</taxon>
        <taxon>Pseudomonadati</taxon>
        <taxon>Pseudomonadota</taxon>
        <taxon>Alphaproteobacteria</taxon>
        <taxon>Hyphomicrobiales</taxon>
        <taxon>Brucellaceae</taxon>
        <taxon>Brucella/Ochrobactrum group</taxon>
        <taxon>Brucella</taxon>
    </lineage>
</organism>
<comment type="caution">
    <text evidence="12">The sequence shown here is derived from an EMBL/GenBank/DDBJ whole genome shotgun (WGS) entry which is preliminary data.</text>
</comment>
<dbReference type="GO" id="GO:0004615">
    <property type="term" value="F:phosphomannomutase activity"/>
    <property type="evidence" value="ECO:0007669"/>
    <property type="project" value="TreeGrafter"/>
</dbReference>
<comment type="similarity">
    <text evidence="2 7">Belongs to the phosphohexose mutase family.</text>
</comment>
<dbReference type="Pfam" id="PF02880">
    <property type="entry name" value="PGM_PMM_III"/>
    <property type="match status" value="1"/>
</dbReference>
<evidence type="ECO:0000256" key="2">
    <source>
        <dbReference type="ARBA" id="ARBA00010231"/>
    </source>
</evidence>
<dbReference type="GO" id="GO:0009252">
    <property type="term" value="P:peptidoglycan biosynthetic process"/>
    <property type="evidence" value="ECO:0007669"/>
    <property type="project" value="TreeGrafter"/>
</dbReference>
<evidence type="ECO:0000259" key="9">
    <source>
        <dbReference type="Pfam" id="PF02878"/>
    </source>
</evidence>
<gene>
    <name evidence="12" type="primary">noeK</name>
    <name evidence="12" type="ORF">GCM10011491_32560</name>
</gene>
<evidence type="ECO:0000259" key="10">
    <source>
        <dbReference type="Pfam" id="PF02879"/>
    </source>
</evidence>
<evidence type="ECO:0000256" key="4">
    <source>
        <dbReference type="ARBA" id="ARBA00022723"/>
    </source>
</evidence>
<dbReference type="InterPro" id="IPR036900">
    <property type="entry name" value="A-D-PHexomutase_C_sf"/>
</dbReference>
<keyword evidence="3" id="KW-0597">Phosphoprotein</keyword>
<dbReference type="SUPFAM" id="SSF55957">
    <property type="entry name" value="Phosphoglucomutase, C-terminal domain"/>
    <property type="match status" value="1"/>
</dbReference>
<evidence type="ECO:0000313" key="13">
    <source>
        <dbReference type="Proteomes" id="UP000646478"/>
    </source>
</evidence>
<dbReference type="InterPro" id="IPR016055">
    <property type="entry name" value="A-D-PHexomutase_a/b/a-I/II/III"/>
</dbReference>
<evidence type="ECO:0000259" key="11">
    <source>
        <dbReference type="Pfam" id="PF02880"/>
    </source>
</evidence>
<dbReference type="InterPro" id="IPR005845">
    <property type="entry name" value="A-D-PHexomutase_a/b/a-II"/>
</dbReference>
<dbReference type="InterPro" id="IPR005843">
    <property type="entry name" value="A-D-PHexomutase_C"/>
</dbReference>
<feature type="domain" description="Alpha-D-phosphohexomutase alpha/beta/alpha" evidence="11">
    <location>
        <begin position="257"/>
        <end position="373"/>
    </location>
</feature>
<evidence type="ECO:0000256" key="6">
    <source>
        <dbReference type="ARBA" id="ARBA00023235"/>
    </source>
</evidence>
<dbReference type="InterPro" id="IPR016066">
    <property type="entry name" value="A-D-PHexomutase_CS"/>
</dbReference>
<dbReference type="InterPro" id="IPR050060">
    <property type="entry name" value="Phosphoglucosamine_mutase"/>
</dbReference>